<keyword evidence="1" id="KW-1133">Transmembrane helix</keyword>
<proteinExistence type="predicted"/>
<reference evidence="2 3" key="1">
    <citation type="journal article" date="2022" name="Mar. Drugs">
        <title>Bioassay-Guided Fractionation Leads to the Detection of Cholic Acid Generated by the Rare Thalassomonas sp.</title>
        <authorList>
            <person name="Pheiffer F."/>
            <person name="Schneider Y.K."/>
            <person name="Hansen E.H."/>
            <person name="Andersen J.H."/>
            <person name="Isaksson J."/>
            <person name="Busche T."/>
            <person name="R C."/>
            <person name="Kalinowski J."/>
            <person name="Zyl L.V."/>
            <person name="Trindade M."/>
        </authorList>
    </citation>
    <scope>NUCLEOTIDE SEQUENCE [LARGE SCALE GENOMIC DNA]</scope>
    <source>
        <strain evidence="2 3">A5K-61T</strain>
    </source>
</reference>
<organism evidence="2 3">
    <name type="scientific">Thalassomonas haliotis</name>
    <dbReference type="NCBI Taxonomy" id="485448"/>
    <lineage>
        <taxon>Bacteria</taxon>
        <taxon>Pseudomonadati</taxon>
        <taxon>Pseudomonadota</taxon>
        <taxon>Gammaproteobacteria</taxon>
        <taxon>Alteromonadales</taxon>
        <taxon>Colwelliaceae</taxon>
        <taxon>Thalassomonas</taxon>
    </lineage>
</organism>
<protein>
    <submittedName>
        <fullName evidence="2">Uncharacterized protein</fullName>
    </submittedName>
</protein>
<keyword evidence="1" id="KW-0472">Membrane</keyword>
<dbReference type="EMBL" id="CP059693">
    <property type="protein sequence ID" value="WDE14695.1"/>
    <property type="molecule type" value="Genomic_DNA"/>
</dbReference>
<dbReference type="Proteomes" id="UP001215231">
    <property type="component" value="Chromosome"/>
</dbReference>
<evidence type="ECO:0000313" key="2">
    <source>
        <dbReference type="EMBL" id="WDE14695.1"/>
    </source>
</evidence>
<feature type="transmembrane region" description="Helical" evidence="1">
    <location>
        <begin position="32"/>
        <end position="47"/>
    </location>
</feature>
<name>A0ABY7VPQ3_9GAMM</name>
<dbReference type="RefSeq" id="WP_274049663.1">
    <property type="nucleotide sequence ID" value="NZ_CP059693.1"/>
</dbReference>
<feature type="transmembrane region" description="Helical" evidence="1">
    <location>
        <begin position="9"/>
        <end position="26"/>
    </location>
</feature>
<accession>A0ABY7VPQ3</accession>
<evidence type="ECO:0000256" key="1">
    <source>
        <dbReference type="SAM" id="Phobius"/>
    </source>
</evidence>
<evidence type="ECO:0000313" key="3">
    <source>
        <dbReference type="Proteomes" id="UP001215231"/>
    </source>
</evidence>
<keyword evidence="3" id="KW-1185">Reference proteome</keyword>
<keyword evidence="1" id="KW-0812">Transmembrane</keyword>
<sequence>MAIEKSLKTGYLFIASGAAFIAAAIISEQSPFYGVAIVFAVLGIAYIRKSINSRHDKDGQ</sequence>
<gene>
    <name evidence="2" type="ORF">H3N35_15355</name>
</gene>